<dbReference type="InterPro" id="IPR001878">
    <property type="entry name" value="Znf_CCHC"/>
</dbReference>
<evidence type="ECO:0000313" key="5">
    <source>
        <dbReference type="Proteomes" id="UP000663832"/>
    </source>
</evidence>
<dbReference type="InterPro" id="IPR036875">
    <property type="entry name" value="Znf_CCHC_sf"/>
</dbReference>
<organism evidence="4 5">
    <name type="scientific">Adineta steineri</name>
    <dbReference type="NCBI Taxonomy" id="433720"/>
    <lineage>
        <taxon>Eukaryota</taxon>
        <taxon>Metazoa</taxon>
        <taxon>Spiralia</taxon>
        <taxon>Gnathifera</taxon>
        <taxon>Rotifera</taxon>
        <taxon>Eurotatoria</taxon>
        <taxon>Bdelloidea</taxon>
        <taxon>Adinetida</taxon>
        <taxon>Adinetidae</taxon>
        <taxon>Adineta</taxon>
    </lineage>
</organism>
<dbReference type="GO" id="GO:0008270">
    <property type="term" value="F:zinc ion binding"/>
    <property type="evidence" value="ECO:0007669"/>
    <property type="project" value="UniProtKB-KW"/>
</dbReference>
<evidence type="ECO:0000259" key="2">
    <source>
        <dbReference type="PROSITE" id="PS50158"/>
    </source>
</evidence>
<reference evidence="4" key="1">
    <citation type="submission" date="2021-02" db="EMBL/GenBank/DDBJ databases">
        <authorList>
            <person name="Nowell W R."/>
        </authorList>
    </citation>
    <scope>NUCLEOTIDE SEQUENCE</scope>
</reference>
<gene>
    <name evidence="3" type="ORF">BJG266_LOCUS46692</name>
    <name evidence="4" type="ORF">QVE165_LOCUS63725</name>
</gene>
<dbReference type="GO" id="GO:0003676">
    <property type="term" value="F:nucleic acid binding"/>
    <property type="evidence" value="ECO:0007669"/>
    <property type="project" value="InterPro"/>
</dbReference>
<dbReference type="EMBL" id="CAJNOM010005400">
    <property type="protein sequence ID" value="CAF1663527.1"/>
    <property type="molecule type" value="Genomic_DNA"/>
</dbReference>
<keyword evidence="1" id="KW-0479">Metal-binding</keyword>
<dbReference type="Proteomes" id="UP000663832">
    <property type="component" value="Unassembled WGS sequence"/>
</dbReference>
<comment type="caution">
    <text evidence="4">The sequence shown here is derived from an EMBL/GenBank/DDBJ whole genome shotgun (WGS) entry which is preliminary data.</text>
</comment>
<evidence type="ECO:0000313" key="3">
    <source>
        <dbReference type="EMBL" id="CAF1557431.1"/>
    </source>
</evidence>
<evidence type="ECO:0000256" key="1">
    <source>
        <dbReference type="PROSITE-ProRule" id="PRU00047"/>
    </source>
</evidence>
<proteinExistence type="predicted"/>
<name>A0A816FMQ3_9BILA</name>
<sequence>MDEKLTISLLTSSSDKLPKFSGKNSENMIKWLTKITNELNVFKLYDAQKLRMVPLVLLDDARHVHRSLAIKQIGNRVQGLEETVLHYYLEMMEICDMIDHEMKEELKVGYLLAGIKLSLQKEVMRRNPKNPTEFLTVAQAEEKLDLLINVQTNYDSTLITDSLSAIKPQTKSSLAYKSANTQKPIRCFNCNKIGHIARNCFFKKLLAGANDGTALVNVHHPSLMIISTWINNMKNYVRRDFFDCRPVEDLVVCSWNVVGLRFFGCCDALVA</sequence>
<dbReference type="SUPFAM" id="SSF57756">
    <property type="entry name" value="Retrovirus zinc finger-like domains"/>
    <property type="match status" value="1"/>
</dbReference>
<feature type="domain" description="CCHC-type" evidence="2">
    <location>
        <begin position="186"/>
        <end position="200"/>
    </location>
</feature>
<dbReference type="EMBL" id="CAJNOI010005000">
    <property type="protein sequence ID" value="CAF1557431.1"/>
    <property type="molecule type" value="Genomic_DNA"/>
</dbReference>
<keyword evidence="1" id="KW-0862">Zinc</keyword>
<dbReference type="Proteomes" id="UP000663877">
    <property type="component" value="Unassembled WGS sequence"/>
</dbReference>
<dbReference type="Gene3D" id="4.10.60.10">
    <property type="entry name" value="Zinc finger, CCHC-type"/>
    <property type="match status" value="1"/>
</dbReference>
<dbReference type="PROSITE" id="PS50158">
    <property type="entry name" value="ZF_CCHC"/>
    <property type="match status" value="1"/>
</dbReference>
<dbReference type="AlphaFoldDB" id="A0A816FMQ3"/>
<feature type="non-terminal residue" evidence="4">
    <location>
        <position position="1"/>
    </location>
</feature>
<evidence type="ECO:0000313" key="4">
    <source>
        <dbReference type="EMBL" id="CAF1663527.1"/>
    </source>
</evidence>
<protein>
    <recommendedName>
        <fullName evidence="2">CCHC-type domain-containing protein</fullName>
    </recommendedName>
</protein>
<accession>A0A816FMQ3</accession>
<dbReference type="SMART" id="SM00343">
    <property type="entry name" value="ZnF_C2HC"/>
    <property type="match status" value="1"/>
</dbReference>
<dbReference type="OrthoDB" id="7920740at2759"/>
<keyword evidence="5" id="KW-1185">Reference proteome</keyword>
<keyword evidence="1" id="KW-0863">Zinc-finger</keyword>
<dbReference type="Pfam" id="PF00098">
    <property type="entry name" value="zf-CCHC"/>
    <property type="match status" value="1"/>
</dbReference>